<sequence length="39" mass="4849">MHNLTHKFKRILDQKNLKHTFFQVFRQERAFLLAKNTTF</sequence>
<dbReference type="AlphaFoldDB" id="A0AAV3J9X7"/>
<protein>
    <submittedName>
        <fullName evidence="1">Uncharacterized protein</fullName>
    </submittedName>
</protein>
<comment type="caution">
    <text evidence="1">The sequence shown here is derived from an EMBL/GenBank/DDBJ whole genome shotgun (WGS) entry which is preliminary data.</text>
</comment>
<gene>
    <name evidence="1" type="ORF">LEP1GSC103_2017</name>
</gene>
<organism evidence="1 2">
    <name type="scientific">Leptospira borgpetersenii serovar Javanica str. UI 09931</name>
    <dbReference type="NCBI Taxonomy" id="1049767"/>
    <lineage>
        <taxon>Bacteria</taxon>
        <taxon>Pseudomonadati</taxon>
        <taxon>Spirochaetota</taxon>
        <taxon>Spirochaetia</taxon>
        <taxon>Leptospirales</taxon>
        <taxon>Leptospiraceae</taxon>
        <taxon>Leptospira</taxon>
    </lineage>
</organism>
<evidence type="ECO:0000313" key="1">
    <source>
        <dbReference type="EMBL" id="EPG56892.1"/>
    </source>
</evidence>
<accession>A0AAV3J9X7</accession>
<reference evidence="1 2" key="1">
    <citation type="submission" date="2013-04" db="EMBL/GenBank/DDBJ databases">
        <authorList>
            <person name="Harkins D.M."/>
            <person name="Durkin A.S."/>
            <person name="Brinkac L.M."/>
            <person name="Haft D.H."/>
            <person name="Selengut J.D."/>
            <person name="Sanka R."/>
            <person name="DePew J."/>
            <person name="Purushe J."/>
            <person name="Chanthongthip A."/>
            <person name="Lattana O."/>
            <person name="Phetsouvanh R."/>
            <person name="Newton P.N."/>
            <person name="Vinetz J.M."/>
            <person name="Sutton G.G."/>
            <person name="Nierman W.C."/>
            <person name="Fouts D.E."/>
        </authorList>
    </citation>
    <scope>NUCLEOTIDE SEQUENCE [LARGE SCALE GENOMIC DNA]</scope>
    <source>
        <strain evidence="1 2">UI 09931</strain>
    </source>
</reference>
<evidence type="ECO:0000313" key="2">
    <source>
        <dbReference type="Proteomes" id="UP000014570"/>
    </source>
</evidence>
<dbReference type="Proteomes" id="UP000014570">
    <property type="component" value="Unassembled WGS sequence"/>
</dbReference>
<proteinExistence type="predicted"/>
<name>A0AAV3J9X7_LEPBO</name>
<dbReference type="EMBL" id="AHNP02000011">
    <property type="protein sequence ID" value="EPG56892.1"/>
    <property type="molecule type" value="Genomic_DNA"/>
</dbReference>